<keyword evidence="1" id="KW-0343">GTPase activation</keyword>
<dbReference type="FunFam" id="1.10.555.10:FF:000043">
    <property type="entry name" value="Rho GTPase activator Rga"/>
    <property type="match status" value="1"/>
</dbReference>
<dbReference type="STRING" id="101127.A0A1X2GJ75"/>
<feature type="region of interest" description="Disordered" evidence="6">
    <location>
        <begin position="547"/>
        <end position="568"/>
    </location>
</feature>
<dbReference type="InterPro" id="IPR000198">
    <property type="entry name" value="RhoGAP_dom"/>
</dbReference>
<dbReference type="PROSITE" id="PS50081">
    <property type="entry name" value="ZF_DAG_PE_2"/>
    <property type="match status" value="1"/>
</dbReference>
<feature type="compositionally biased region" description="Basic residues" evidence="6">
    <location>
        <begin position="122"/>
        <end position="133"/>
    </location>
</feature>
<feature type="domain" description="Rho-GAP" evidence="9">
    <location>
        <begin position="673"/>
        <end position="861"/>
    </location>
</feature>
<dbReference type="Pfam" id="PF00620">
    <property type="entry name" value="RhoGAP"/>
    <property type="match status" value="1"/>
</dbReference>
<dbReference type="GO" id="GO:0046872">
    <property type="term" value="F:metal ion binding"/>
    <property type="evidence" value="ECO:0007669"/>
    <property type="project" value="UniProtKB-KW"/>
</dbReference>
<dbReference type="CDD" id="cd00159">
    <property type="entry name" value="RhoGAP"/>
    <property type="match status" value="1"/>
</dbReference>
<dbReference type="InterPro" id="IPR008936">
    <property type="entry name" value="Rho_GTPase_activation_prot"/>
</dbReference>
<dbReference type="CDD" id="cd08368">
    <property type="entry name" value="LIM"/>
    <property type="match status" value="1"/>
</dbReference>
<sequence>MTGTASCCGCSLPIEDGSVIAFGESLFHLNCFVCTKCKQSVDCDANLLLLSDGRPVCENCSYICKACQVAIYDEAIMTGDEVYHADCFCCTACHKKIEDLIFTQTSKGIYCTPCYEQRRAEKTKRREQRRLQQRKQSLDSTSHEPSPSPTPSGARSSSNEDLVKPEPTPLAAKPSNSRYRLSKMDFPDLASSLSFFDNDSVDLLNLSNSLGANLSLDKLASAPSSPLPSLPEDPAAVAASQHLSVYLEDSSLNRASDMLRYSLGFLDFPSPPTDSDDQNDDQKSHQQLKNELKDTKLQLIEMEKNLNKVKDASRQALDEFTKAKEQFVKESTARQQQENLIQQMRHQLVLLQQAFMRQGRSLDVTDLAQKAQLRADFDRYCRDLQVYRQRVAKEIDDFIQQKQAGLPIDPTSHLRDQQGSILVEIQMLKKERDALAVETTGLTKARDDVIMEMVLLNTKISELTEMNNDLSRRVTERERETAAVLAGTSFVAANGSGSGDSRASADNPEFGDVAVTKRVASRDSYNGILAPKLFKIKKVNNMFSKLNTSSLNPNRKDPSNTLAMSPGTMTSPTANLLYSDSYMNASTVSFANKQSQDGSHAFLPVPLTSKSSKCDGCHERIKKGSTELKCQSCGITSHTRCLGRIAAGCQGTDAIKSKTLGQTKKKKKCMFGYDLTAQCQQEQIPVPHVVTTCIDAVEHRGLDYEGIYRKSGGAAQMRLIQLGFDRGDINLNDEDTFHDIGAITSVLKSYLRELPDPLLTYEFYYQWMEVISLPEGANKLETVCELLLRLPKAHYDTLAALMFHLDRVQLHHDENRMTTKNLALVFGPTLIRSKDPSRELLDMGVKNSVVEYLISHVYDLF</sequence>
<comment type="caution">
    <text evidence="10">The sequence shown here is derived from an EMBL/GenBank/DDBJ whole genome shotgun (WGS) entry which is preliminary data.</text>
</comment>
<dbReference type="GO" id="GO:0007165">
    <property type="term" value="P:signal transduction"/>
    <property type="evidence" value="ECO:0007669"/>
    <property type="project" value="InterPro"/>
</dbReference>
<dbReference type="Gene3D" id="2.10.110.10">
    <property type="entry name" value="Cysteine Rich Protein"/>
    <property type="match status" value="2"/>
</dbReference>
<feature type="coiled-coil region" evidence="5">
    <location>
        <begin position="453"/>
        <end position="480"/>
    </location>
</feature>
<feature type="domain" description="LIM zinc-binding" evidence="7">
    <location>
        <begin position="62"/>
        <end position="121"/>
    </location>
</feature>
<keyword evidence="11" id="KW-1185">Reference proteome</keyword>
<dbReference type="Pfam" id="PF00130">
    <property type="entry name" value="C1_1"/>
    <property type="match status" value="1"/>
</dbReference>
<dbReference type="GO" id="GO:0005737">
    <property type="term" value="C:cytoplasm"/>
    <property type="evidence" value="ECO:0007669"/>
    <property type="project" value="TreeGrafter"/>
</dbReference>
<accession>A0A1X2GJ75</accession>
<reference evidence="10 11" key="1">
    <citation type="submission" date="2016-07" db="EMBL/GenBank/DDBJ databases">
        <title>Pervasive Adenine N6-methylation of Active Genes in Fungi.</title>
        <authorList>
            <consortium name="DOE Joint Genome Institute"/>
            <person name="Mondo S.J."/>
            <person name="Dannebaum R.O."/>
            <person name="Kuo R.C."/>
            <person name="Labutti K."/>
            <person name="Haridas S."/>
            <person name="Kuo A."/>
            <person name="Salamov A."/>
            <person name="Ahrendt S.R."/>
            <person name="Lipzen A."/>
            <person name="Sullivan W."/>
            <person name="Andreopoulos W.B."/>
            <person name="Clum A."/>
            <person name="Lindquist E."/>
            <person name="Daum C."/>
            <person name="Ramamoorthy G.K."/>
            <person name="Gryganskyi A."/>
            <person name="Culley D."/>
            <person name="Magnuson J.K."/>
            <person name="James T.Y."/>
            <person name="O'Malley M.A."/>
            <person name="Stajich J.E."/>
            <person name="Spatafora J.W."/>
            <person name="Visel A."/>
            <person name="Grigoriev I.V."/>
        </authorList>
    </citation>
    <scope>NUCLEOTIDE SEQUENCE [LARGE SCALE GENOMIC DNA]</scope>
    <source>
        <strain evidence="10 11">NRRL 3301</strain>
    </source>
</reference>
<feature type="coiled-coil region" evidence="5">
    <location>
        <begin position="285"/>
        <end position="354"/>
    </location>
</feature>
<dbReference type="PROSITE" id="PS00478">
    <property type="entry name" value="LIM_DOMAIN_1"/>
    <property type="match status" value="2"/>
</dbReference>
<evidence type="ECO:0000313" key="10">
    <source>
        <dbReference type="EMBL" id="ORX55000.1"/>
    </source>
</evidence>
<dbReference type="CDD" id="cd00029">
    <property type="entry name" value="C1"/>
    <property type="match status" value="1"/>
</dbReference>
<keyword evidence="5" id="KW-0175">Coiled coil</keyword>
<protein>
    <submittedName>
        <fullName evidence="10">RhoGAP-domain-containing protein</fullName>
    </submittedName>
</protein>
<dbReference type="PROSITE" id="PS00479">
    <property type="entry name" value="ZF_DAG_PE_1"/>
    <property type="match status" value="1"/>
</dbReference>
<dbReference type="GO" id="GO:0005096">
    <property type="term" value="F:GTPase activator activity"/>
    <property type="evidence" value="ECO:0007669"/>
    <property type="project" value="UniProtKB-KW"/>
</dbReference>
<feature type="region of interest" description="Disordered" evidence="6">
    <location>
        <begin position="122"/>
        <end position="176"/>
    </location>
</feature>
<dbReference type="Pfam" id="PF00412">
    <property type="entry name" value="LIM"/>
    <property type="match status" value="2"/>
</dbReference>
<dbReference type="Gene3D" id="1.10.555.10">
    <property type="entry name" value="Rho GTPase activation protein"/>
    <property type="match status" value="1"/>
</dbReference>
<dbReference type="Gene3D" id="3.30.60.20">
    <property type="match status" value="1"/>
</dbReference>
<dbReference type="SMART" id="SM00324">
    <property type="entry name" value="RhoGAP"/>
    <property type="match status" value="1"/>
</dbReference>
<dbReference type="AlphaFoldDB" id="A0A1X2GJ75"/>
<dbReference type="PROSITE" id="PS50238">
    <property type="entry name" value="RHOGAP"/>
    <property type="match status" value="1"/>
</dbReference>
<proteinExistence type="predicted"/>
<evidence type="ECO:0000259" key="7">
    <source>
        <dbReference type="PROSITE" id="PS50023"/>
    </source>
</evidence>
<dbReference type="SMART" id="SM00132">
    <property type="entry name" value="LIM"/>
    <property type="match status" value="2"/>
</dbReference>
<dbReference type="SUPFAM" id="SSF57889">
    <property type="entry name" value="Cysteine-rich domain"/>
    <property type="match status" value="1"/>
</dbReference>
<keyword evidence="4" id="KW-0440">LIM domain</keyword>
<dbReference type="InterPro" id="IPR002219">
    <property type="entry name" value="PKC_DAG/PE"/>
</dbReference>
<evidence type="ECO:0000256" key="1">
    <source>
        <dbReference type="ARBA" id="ARBA00022468"/>
    </source>
</evidence>
<evidence type="ECO:0000313" key="11">
    <source>
        <dbReference type="Proteomes" id="UP000242146"/>
    </source>
</evidence>
<dbReference type="SUPFAM" id="SSF48350">
    <property type="entry name" value="GTPase activation domain, GAP"/>
    <property type="match status" value="1"/>
</dbReference>
<dbReference type="PANTHER" id="PTHR23176">
    <property type="entry name" value="RHO/RAC/CDC GTPASE-ACTIVATING PROTEIN"/>
    <property type="match status" value="1"/>
</dbReference>
<evidence type="ECO:0000256" key="4">
    <source>
        <dbReference type="PROSITE-ProRule" id="PRU00125"/>
    </source>
</evidence>
<gene>
    <name evidence="10" type="ORF">DM01DRAFT_1321315</name>
</gene>
<evidence type="ECO:0000256" key="6">
    <source>
        <dbReference type="SAM" id="MobiDB-lite"/>
    </source>
</evidence>
<dbReference type="Proteomes" id="UP000242146">
    <property type="component" value="Unassembled WGS sequence"/>
</dbReference>
<dbReference type="EMBL" id="MCGT01000012">
    <property type="protein sequence ID" value="ORX55000.1"/>
    <property type="molecule type" value="Genomic_DNA"/>
</dbReference>
<evidence type="ECO:0000256" key="3">
    <source>
        <dbReference type="ARBA" id="ARBA00022833"/>
    </source>
</evidence>
<keyword evidence="2 4" id="KW-0479">Metal-binding</keyword>
<evidence type="ECO:0000256" key="5">
    <source>
        <dbReference type="SAM" id="Coils"/>
    </source>
</evidence>
<name>A0A1X2GJ75_9FUNG</name>
<dbReference type="InterPro" id="IPR046349">
    <property type="entry name" value="C1-like_sf"/>
</dbReference>
<dbReference type="PROSITE" id="PS50023">
    <property type="entry name" value="LIM_DOMAIN_2"/>
    <property type="match status" value="1"/>
</dbReference>
<dbReference type="PANTHER" id="PTHR23176:SF128">
    <property type="entry name" value="RHO GTPASE-ACTIVATING PROTEIN RGD1"/>
    <property type="match status" value="1"/>
</dbReference>
<dbReference type="SMART" id="SM00109">
    <property type="entry name" value="C1"/>
    <property type="match status" value="1"/>
</dbReference>
<evidence type="ECO:0000259" key="9">
    <source>
        <dbReference type="PROSITE" id="PS50238"/>
    </source>
</evidence>
<evidence type="ECO:0000256" key="2">
    <source>
        <dbReference type="ARBA" id="ARBA00022723"/>
    </source>
</evidence>
<dbReference type="InterPro" id="IPR001781">
    <property type="entry name" value="Znf_LIM"/>
</dbReference>
<organism evidence="10 11">
    <name type="scientific">Hesseltinella vesiculosa</name>
    <dbReference type="NCBI Taxonomy" id="101127"/>
    <lineage>
        <taxon>Eukaryota</taxon>
        <taxon>Fungi</taxon>
        <taxon>Fungi incertae sedis</taxon>
        <taxon>Mucoromycota</taxon>
        <taxon>Mucoromycotina</taxon>
        <taxon>Mucoromycetes</taxon>
        <taxon>Mucorales</taxon>
        <taxon>Cunninghamellaceae</taxon>
        <taxon>Hesseltinella</taxon>
    </lineage>
</organism>
<feature type="domain" description="Phorbol-ester/DAG-type" evidence="8">
    <location>
        <begin position="599"/>
        <end position="649"/>
    </location>
</feature>
<dbReference type="OrthoDB" id="79452at2759"/>
<keyword evidence="3 4" id="KW-0862">Zinc</keyword>
<evidence type="ECO:0000259" key="8">
    <source>
        <dbReference type="PROSITE" id="PS50081"/>
    </source>
</evidence>
<dbReference type="InterPro" id="IPR050729">
    <property type="entry name" value="Rho-GAP"/>
</dbReference>